<organism evidence="1">
    <name type="scientific">Candidatus Kentrum sp. DK</name>
    <dbReference type="NCBI Taxonomy" id="2126562"/>
    <lineage>
        <taxon>Bacteria</taxon>
        <taxon>Pseudomonadati</taxon>
        <taxon>Pseudomonadota</taxon>
        <taxon>Gammaproteobacteria</taxon>
        <taxon>Candidatus Kentrum</taxon>
    </lineage>
</organism>
<dbReference type="Pfam" id="PF13711">
    <property type="entry name" value="DUF4160"/>
    <property type="match status" value="1"/>
</dbReference>
<dbReference type="InterPro" id="IPR025427">
    <property type="entry name" value="DUF4160"/>
</dbReference>
<name>A0A450RX32_9GAMM</name>
<sequence>MPAISMFYGIIIRMMFLDTQQHHLPHLHLEYQGMSAVVSLPDGELIEGNIPAKKLRLVQAWITIHEDELMADWALAVKGEQVFPIEPLR</sequence>
<dbReference type="EMBL" id="CAADEX010000006">
    <property type="protein sequence ID" value="VFJ43674.1"/>
    <property type="molecule type" value="Genomic_DNA"/>
</dbReference>
<evidence type="ECO:0008006" key="2">
    <source>
        <dbReference type="Google" id="ProtNLM"/>
    </source>
</evidence>
<proteinExistence type="predicted"/>
<gene>
    <name evidence="1" type="ORF">BECKDK2373B_GA0170837_100621</name>
</gene>
<evidence type="ECO:0000313" key="1">
    <source>
        <dbReference type="EMBL" id="VFJ43674.1"/>
    </source>
</evidence>
<reference evidence="1" key="1">
    <citation type="submission" date="2019-02" db="EMBL/GenBank/DDBJ databases">
        <authorList>
            <person name="Gruber-Vodicka R. H."/>
            <person name="Seah K. B. B."/>
        </authorList>
    </citation>
    <scope>NUCLEOTIDE SEQUENCE</scope>
    <source>
        <strain evidence="1">BECK_DK47</strain>
    </source>
</reference>
<dbReference type="AlphaFoldDB" id="A0A450RX32"/>
<protein>
    <recommendedName>
        <fullName evidence="2">DUF4160 domain-containing protein</fullName>
    </recommendedName>
</protein>
<accession>A0A450RX32</accession>